<dbReference type="SMART" id="SM00128">
    <property type="entry name" value="IPPc"/>
    <property type="match status" value="1"/>
</dbReference>
<evidence type="ECO:0000259" key="3">
    <source>
        <dbReference type="SMART" id="SM00128"/>
    </source>
</evidence>
<evidence type="ECO:0000313" key="6">
    <source>
        <dbReference type="Proteomes" id="UP000277300"/>
    </source>
</evidence>
<feature type="transmembrane region" description="Helical" evidence="2">
    <location>
        <begin position="41"/>
        <end position="61"/>
    </location>
</feature>
<dbReference type="InterPro" id="IPR046985">
    <property type="entry name" value="IP5"/>
</dbReference>
<organism evidence="4 6">
    <name type="scientific">Phytophthora kernoviae</name>
    <dbReference type="NCBI Taxonomy" id="325452"/>
    <lineage>
        <taxon>Eukaryota</taxon>
        <taxon>Sar</taxon>
        <taxon>Stramenopiles</taxon>
        <taxon>Oomycota</taxon>
        <taxon>Peronosporomycetes</taxon>
        <taxon>Peronosporales</taxon>
        <taxon>Peronosporaceae</taxon>
        <taxon>Phytophthora</taxon>
    </lineage>
</organism>
<dbReference type="Gene3D" id="1.20.1070.10">
    <property type="entry name" value="Rhodopsin 7-helix transmembrane proteins"/>
    <property type="match status" value="1"/>
</dbReference>
<dbReference type="Gene3D" id="3.60.10.10">
    <property type="entry name" value="Endonuclease/exonuclease/phosphatase"/>
    <property type="match status" value="1"/>
</dbReference>
<keyword evidence="2" id="KW-0472">Membrane</keyword>
<dbReference type="Proteomes" id="UP000277300">
    <property type="component" value="Unassembled WGS sequence"/>
</dbReference>
<dbReference type="GO" id="GO:0046856">
    <property type="term" value="P:phosphatidylinositol dephosphorylation"/>
    <property type="evidence" value="ECO:0007669"/>
    <property type="project" value="InterPro"/>
</dbReference>
<accession>A0A3F2RU15</accession>
<dbReference type="PANTHER" id="PTHR11200:SF275">
    <property type="entry name" value="LD06095P"/>
    <property type="match status" value="1"/>
</dbReference>
<sequence>MMQKMVVVLSVFDAGLSFPKMFGNPMDDTDEVNAVCNVQALALHLFGLMSVFWNASIAHCFYRKIVHRDSETRLKSRFKLYLILVIVPSVAISVTLYAGRWFSDATFYCWVTTRTKQFWTFYLFVVFAILYISVILWVTHNRISRDFRDANLDAQESWALITSKLRVYIAAFIVLWMPSTIFRLFDSELGPARFPVAILMQITVCTQGLTTAIIYGGLLTKLYRMIACKPSITPAHKFVSSPSFPTVDTGTDHSLVKHYRQPANIFVSTFNMGEARLTPAQLEKWVPRGHDIYVIGLQECLHLVNTRSLLRQHLEGGRPRPAASSPARRASKFHQFNREIGSKNTSLGYHGHIAITVFIKSSDVEDGAFYMPPEVQQAVNVGKSLILGRASNKGAVGFAFRYYDTSFAFVSCHLSSDPKGKSKVWRRNRDSQDILKELHLNLEDVGFEFPHVHHHSFVLGDLNYRLTQRDASADTILELVSNVRKCETAKPSPIKRNRSLRRGLLGKRWSPMSSRGLSTTFGLGSSRGAGSDRDSNDLDVSMLERSVKSGSSSILASSNGSNNSARYSADCELPDDDQYVWDDVLVHDELRNGIRDEQIFYGFREAKIAFPPTFRRVRGAALNLDAETWSVEELAECYTTAVEGHGMRVPSYTDRILYFSQPDMRHRLRCAVYASCEEVNCSDHKPVLAVFQALVNRNFLPIETELATKKLQRMQDVSGVLECQLRLDFTSISWQPIAEGIDLPSLTSIGGTVDLEQRFSSYDRHGHQVIVTIVFPLPSEDIFSAQRKLLELADSMSGGVYLENTDRLLCKTNVAHIKWADFVRDGITHATFARPTGNMHVAIKIHAGTQGPCFGQGVICIPQGAGSDNEDGGLQNLKNFVVELADGGRHTGTLSGAVGLTLVQRASDA</sequence>
<dbReference type="InterPro" id="IPR000300">
    <property type="entry name" value="IPPc"/>
</dbReference>
<gene>
    <name evidence="5" type="ORF">BBJ29_004496</name>
    <name evidence="4" type="ORF">BBP00_00003577</name>
</gene>
<dbReference type="SUPFAM" id="SSF56219">
    <property type="entry name" value="DNase I-like"/>
    <property type="match status" value="1"/>
</dbReference>
<dbReference type="GO" id="GO:0004439">
    <property type="term" value="F:phosphatidylinositol-4,5-bisphosphate 5-phosphatase activity"/>
    <property type="evidence" value="ECO:0007669"/>
    <property type="project" value="TreeGrafter"/>
</dbReference>
<dbReference type="InterPro" id="IPR036691">
    <property type="entry name" value="Endo/exonu/phosph_ase_sf"/>
</dbReference>
<feature type="transmembrane region" description="Helical" evidence="2">
    <location>
        <begin position="81"/>
        <end position="99"/>
    </location>
</feature>
<keyword evidence="2" id="KW-1133">Transmembrane helix</keyword>
<dbReference type="PANTHER" id="PTHR11200">
    <property type="entry name" value="INOSITOL 5-PHOSPHATASE"/>
    <property type="match status" value="1"/>
</dbReference>
<feature type="region of interest" description="Disordered" evidence="1">
    <location>
        <begin position="516"/>
        <end position="537"/>
    </location>
</feature>
<evidence type="ECO:0000256" key="2">
    <source>
        <dbReference type="SAM" id="Phobius"/>
    </source>
</evidence>
<dbReference type="Pfam" id="PF22669">
    <property type="entry name" value="Exo_endo_phos2"/>
    <property type="match status" value="2"/>
</dbReference>
<feature type="transmembrane region" description="Helical" evidence="2">
    <location>
        <begin position="165"/>
        <end position="185"/>
    </location>
</feature>
<evidence type="ECO:0000313" key="4">
    <source>
        <dbReference type="EMBL" id="RLN64266.1"/>
    </source>
</evidence>
<feature type="domain" description="Inositol polyphosphate-related phosphatase" evidence="3">
    <location>
        <begin position="261"/>
        <end position="699"/>
    </location>
</feature>
<name>A0A3F2RU15_9STRA</name>
<dbReference type="OrthoDB" id="62798at2759"/>
<evidence type="ECO:0000313" key="7">
    <source>
        <dbReference type="Proteomes" id="UP000284657"/>
    </source>
</evidence>
<dbReference type="Proteomes" id="UP000284657">
    <property type="component" value="Unassembled WGS sequence"/>
</dbReference>
<dbReference type="AlphaFoldDB" id="A0A3F2RU15"/>
<dbReference type="EMBL" id="MBAD02000309">
    <property type="protein sequence ID" value="RLN70040.1"/>
    <property type="molecule type" value="Genomic_DNA"/>
</dbReference>
<keyword evidence="2" id="KW-0812">Transmembrane</keyword>
<feature type="transmembrane region" description="Helical" evidence="2">
    <location>
        <begin position="197"/>
        <end position="219"/>
    </location>
</feature>
<dbReference type="EMBL" id="MBDO02000077">
    <property type="protein sequence ID" value="RLN64266.1"/>
    <property type="molecule type" value="Genomic_DNA"/>
</dbReference>
<dbReference type="Pfam" id="PF05462">
    <property type="entry name" value="Dicty_CAR"/>
    <property type="match status" value="1"/>
</dbReference>
<evidence type="ECO:0000313" key="5">
    <source>
        <dbReference type="EMBL" id="RLN70040.1"/>
    </source>
</evidence>
<reference evidence="6 7" key="1">
    <citation type="submission" date="2018-07" db="EMBL/GenBank/DDBJ databases">
        <title>Genome sequencing of oomycete isolates from Chile give support for New Zealand origin for Phytophthora kernoviae and make available the first Nothophytophthora sp. genome.</title>
        <authorList>
            <person name="Studholme D.J."/>
            <person name="Sanfuentes E."/>
            <person name="Panda P."/>
            <person name="Hill R."/>
            <person name="Sambles C."/>
            <person name="Grant M."/>
            <person name="Williams N.M."/>
            <person name="Mcdougal R.L."/>
        </authorList>
    </citation>
    <scope>NUCLEOTIDE SEQUENCE [LARGE SCALE GENOMIC DNA]</scope>
    <source>
        <strain evidence="4">Chile6</strain>
        <strain evidence="5">Chile7</strain>
    </source>
</reference>
<feature type="transmembrane region" description="Helical" evidence="2">
    <location>
        <begin position="119"/>
        <end position="138"/>
    </location>
</feature>
<protein>
    <recommendedName>
        <fullName evidence="3">Inositol polyphosphate-related phosphatase domain-containing protein</fullName>
    </recommendedName>
</protein>
<evidence type="ECO:0000256" key="1">
    <source>
        <dbReference type="SAM" id="MobiDB-lite"/>
    </source>
</evidence>
<comment type="caution">
    <text evidence="4">The sequence shown here is derived from an EMBL/GenBank/DDBJ whole genome shotgun (WGS) entry which is preliminary data.</text>
</comment>
<dbReference type="SUPFAM" id="SSF81321">
    <property type="entry name" value="Family A G protein-coupled receptor-like"/>
    <property type="match status" value="1"/>
</dbReference>
<proteinExistence type="predicted"/>